<evidence type="ECO:0000313" key="2">
    <source>
        <dbReference type="EMBL" id="TQR13090.1"/>
    </source>
</evidence>
<accession>A0A544T6L4</accession>
<organism evidence="2 3">
    <name type="scientific">Psychrobacillus lasiicapitis</name>
    <dbReference type="NCBI Taxonomy" id="1636719"/>
    <lineage>
        <taxon>Bacteria</taxon>
        <taxon>Bacillati</taxon>
        <taxon>Bacillota</taxon>
        <taxon>Bacilli</taxon>
        <taxon>Bacillales</taxon>
        <taxon>Bacillaceae</taxon>
        <taxon>Psychrobacillus</taxon>
    </lineage>
</organism>
<dbReference type="InterPro" id="IPR014710">
    <property type="entry name" value="RmlC-like_jellyroll"/>
</dbReference>
<dbReference type="InterPro" id="IPR013096">
    <property type="entry name" value="Cupin_2"/>
</dbReference>
<name>A0A544T6L4_9BACI</name>
<dbReference type="Pfam" id="PF07883">
    <property type="entry name" value="Cupin_2"/>
    <property type="match status" value="1"/>
</dbReference>
<feature type="domain" description="Cupin type-2" evidence="1">
    <location>
        <begin position="17"/>
        <end position="79"/>
    </location>
</feature>
<dbReference type="OrthoDB" id="5243866at2"/>
<protein>
    <recommendedName>
        <fullName evidence="1">Cupin type-2 domain-containing protein</fullName>
    </recommendedName>
</protein>
<dbReference type="SUPFAM" id="SSF51182">
    <property type="entry name" value="RmlC-like cupins"/>
    <property type="match status" value="1"/>
</dbReference>
<evidence type="ECO:0000259" key="1">
    <source>
        <dbReference type="Pfam" id="PF07883"/>
    </source>
</evidence>
<dbReference type="AlphaFoldDB" id="A0A544T6L4"/>
<sequence length="83" mass="9286">MSKVVQFDSHQVLNIQLRKGEEIKEHDAKEDVLIVVRKGKVLFTVKGVEQLVTTGHILHINPLEIHALKAVEDADVIVIKIGN</sequence>
<reference evidence="2 3" key="1">
    <citation type="submission" date="2019-05" db="EMBL/GenBank/DDBJ databases">
        <title>Psychrobacillus vulpis sp. nov., a new species isolated from feces of a red fox that inhabits in The Tablas de Daimiel Natural Park, Albacete, Spain.</title>
        <authorList>
            <person name="Rodriguez M."/>
            <person name="Reina J.C."/>
            <person name="Bejar V."/>
            <person name="Llamas I."/>
        </authorList>
    </citation>
    <scope>NUCLEOTIDE SEQUENCE [LARGE SCALE GENOMIC DNA]</scope>
    <source>
        <strain evidence="2 3">NEAU-3TGS17</strain>
    </source>
</reference>
<comment type="caution">
    <text evidence="2">The sequence shown here is derived from an EMBL/GenBank/DDBJ whole genome shotgun (WGS) entry which is preliminary data.</text>
</comment>
<dbReference type="EMBL" id="VDGH01000006">
    <property type="protein sequence ID" value="TQR13090.1"/>
    <property type="molecule type" value="Genomic_DNA"/>
</dbReference>
<dbReference type="InterPro" id="IPR011051">
    <property type="entry name" value="RmlC_Cupin_sf"/>
</dbReference>
<proteinExistence type="predicted"/>
<evidence type="ECO:0000313" key="3">
    <source>
        <dbReference type="Proteomes" id="UP000317316"/>
    </source>
</evidence>
<dbReference type="RefSeq" id="WP_142538971.1">
    <property type="nucleotide sequence ID" value="NZ_BMIE01000004.1"/>
</dbReference>
<keyword evidence="3" id="KW-1185">Reference proteome</keyword>
<gene>
    <name evidence="2" type="ORF">FG382_11195</name>
</gene>
<dbReference type="Proteomes" id="UP000317316">
    <property type="component" value="Unassembled WGS sequence"/>
</dbReference>
<dbReference type="Gene3D" id="2.60.120.10">
    <property type="entry name" value="Jelly Rolls"/>
    <property type="match status" value="1"/>
</dbReference>